<accession>A0ABQ5DEA7</accession>
<name>A0ABQ5DEA7_9ASTR</name>
<evidence type="ECO:0000313" key="2">
    <source>
        <dbReference type="Proteomes" id="UP001151760"/>
    </source>
</evidence>
<comment type="caution">
    <text evidence="1">The sequence shown here is derived from an EMBL/GenBank/DDBJ whole genome shotgun (WGS) entry which is preliminary data.</text>
</comment>
<gene>
    <name evidence="1" type="ORF">Tco_0937165</name>
</gene>
<keyword evidence="2" id="KW-1185">Reference proteome</keyword>
<dbReference type="Proteomes" id="UP001151760">
    <property type="component" value="Unassembled WGS sequence"/>
</dbReference>
<reference evidence="1" key="1">
    <citation type="journal article" date="2022" name="Int. J. Mol. Sci.">
        <title>Draft Genome of Tanacetum Coccineum: Genomic Comparison of Closely Related Tanacetum-Family Plants.</title>
        <authorList>
            <person name="Yamashiro T."/>
            <person name="Shiraishi A."/>
            <person name="Nakayama K."/>
            <person name="Satake H."/>
        </authorList>
    </citation>
    <scope>NUCLEOTIDE SEQUENCE</scope>
</reference>
<proteinExistence type="predicted"/>
<reference evidence="1" key="2">
    <citation type="submission" date="2022-01" db="EMBL/GenBank/DDBJ databases">
        <authorList>
            <person name="Yamashiro T."/>
            <person name="Shiraishi A."/>
            <person name="Satake H."/>
            <person name="Nakayama K."/>
        </authorList>
    </citation>
    <scope>NUCLEOTIDE SEQUENCE</scope>
</reference>
<sequence>MIAPPQSHHHFSFEKLEAMTTGSIGRFLDVLFNFNTQALLQDNIIGSSDLSLFLLWDSLKDTPSYLYLEAAARHASWKSKNDIRRHGKNVTAINNYEIAHYCEEKNKSAALEEKLKEVIVEQDEMKKCMGLMMKEIQRLSKLVPDNYLVSMHLDLDYKIIPAVFGCYWFYSPGLHALGLQLSFIYDSRIINTILNT</sequence>
<protein>
    <submittedName>
        <fullName evidence="1">Uncharacterized protein</fullName>
    </submittedName>
</protein>
<organism evidence="1 2">
    <name type="scientific">Tanacetum coccineum</name>
    <dbReference type="NCBI Taxonomy" id="301880"/>
    <lineage>
        <taxon>Eukaryota</taxon>
        <taxon>Viridiplantae</taxon>
        <taxon>Streptophyta</taxon>
        <taxon>Embryophyta</taxon>
        <taxon>Tracheophyta</taxon>
        <taxon>Spermatophyta</taxon>
        <taxon>Magnoliopsida</taxon>
        <taxon>eudicotyledons</taxon>
        <taxon>Gunneridae</taxon>
        <taxon>Pentapetalae</taxon>
        <taxon>asterids</taxon>
        <taxon>campanulids</taxon>
        <taxon>Asterales</taxon>
        <taxon>Asteraceae</taxon>
        <taxon>Asteroideae</taxon>
        <taxon>Anthemideae</taxon>
        <taxon>Anthemidinae</taxon>
        <taxon>Tanacetum</taxon>
    </lineage>
</organism>
<dbReference type="EMBL" id="BQNB010015212">
    <property type="protein sequence ID" value="GJT37300.1"/>
    <property type="molecule type" value="Genomic_DNA"/>
</dbReference>
<evidence type="ECO:0000313" key="1">
    <source>
        <dbReference type="EMBL" id="GJT37300.1"/>
    </source>
</evidence>